<accession>A0ABV6RZQ9</accession>
<keyword evidence="2" id="KW-1133">Transmembrane helix</keyword>
<sequence length="267" mass="27514">MADESELRRMLEREASGAPEPGLDAARLVRRSRSRRLPRQLAAGGALTLAVVGLGVGTVTGVRLLNPPAELSSAGGGAESTDEGAGTLSEPSPEEEDSGGQSGDGAAGGAIDLAPAYKINLCGGMLGVPAEDGLTGVSVEVDFPPAADASGTVRGTVEITNDTGEALRGVMSDIAATTLSQDDVVLWHTPQLDRTLPVDLEPGETTTLDASFEPRVCSPEDEGRSDFPPDLPLVDPGQYDVSVAFDIEREDGVVLQVVSGTEPITLR</sequence>
<evidence type="ECO:0000256" key="2">
    <source>
        <dbReference type="SAM" id="Phobius"/>
    </source>
</evidence>
<feature type="compositionally biased region" description="Basic and acidic residues" evidence="1">
    <location>
        <begin position="1"/>
        <end position="15"/>
    </location>
</feature>
<feature type="transmembrane region" description="Helical" evidence="2">
    <location>
        <begin position="41"/>
        <end position="65"/>
    </location>
</feature>
<dbReference type="EMBL" id="JBHLTG010000014">
    <property type="protein sequence ID" value="MFC0682457.1"/>
    <property type="molecule type" value="Genomic_DNA"/>
</dbReference>
<dbReference type="Proteomes" id="UP001589896">
    <property type="component" value="Unassembled WGS sequence"/>
</dbReference>
<keyword evidence="4" id="KW-1185">Reference proteome</keyword>
<evidence type="ECO:0000256" key="1">
    <source>
        <dbReference type="SAM" id="MobiDB-lite"/>
    </source>
</evidence>
<dbReference type="RefSeq" id="WP_386676496.1">
    <property type="nucleotide sequence ID" value="NZ_JBHLTG010000014.1"/>
</dbReference>
<proteinExistence type="predicted"/>
<feature type="region of interest" description="Disordered" evidence="1">
    <location>
        <begin position="67"/>
        <end position="107"/>
    </location>
</feature>
<comment type="caution">
    <text evidence="3">The sequence shown here is derived from an EMBL/GenBank/DDBJ whole genome shotgun (WGS) entry which is preliminary data.</text>
</comment>
<keyword evidence="2" id="KW-0472">Membrane</keyword>
<protein>
    <submittedName>
        <fullName evidence="3">Uncharacterized protein</fullName>
    </submittedName>
</protein>
<organism evidence="3 4">
    <name type="scientific">Lysobacter korlensis</name>
    <dbReference type="NCBI Taxonomy" id="553636"/>
    <lineage>
        <taxon>Bacteria</taxon>
        <taxon>Pseudomonadati</taxon>
        <taxon>Pseudomonadota</taxon>
        <taxon>Gammaproteobacteria</taxon>
        <taxon>Lysobacterales</taxon>
        <taxon>Lysobacteraceae</taxon>
        <taxon>Lysobacter</taxon>
    </lineage>
</organism>
<evidence type="ECO:0000313" key="3">
    <source>
        <dbReference type="EMBL" id="MFC0682457.1"/>
    </source>
</evidence>
<name>A0ABV6RZQ9_9GAMM</name>
<reference evidence="3 4" key="1">
    <citation type="submission" date="2024-09" db="EMBL/GenBank/DDBJ databases">
        <authorList>
            <person name="Sun Q."/>
            <person name="Mori K."/>
        </authorList>
    </citation>
    <scope>NUCLEOTIDE SEQUENCE [LARGE SCALE GENOMIC DNA]</scope>
    <source>
        <strain evidence="3 4">KCTC 23076</strain>
    </source>
</reference>
<feature type="region of interest" description="Disordered" evidence="1">
    <location>
        <begin position="1"/>
        <end position="31"/>
    </location>
</feature>
<evidence type="ECO:0000313" key="4">
    <source>
        <dbReference type="Proteomes" id="UP001589896"/>
    </source>
</evidence>
<gene>
    <name evidence="3" type="ORF">ACFFGH_31895</name>
</gene>
<keyword evidence="2" id="KW-0812">Transmembrane</keyword>